<accession>A0AAV9W618</accession>
<feature type="compositionally biased region" description="Acidic residues" evidence="1">
    <location>
        <begin position="57"/>
        <end position="72"/>
    </location>
</feature>
<feature type="region of interest" description="Disordered" evidence="1">
    <location>
        <begin position="30"/>
        <end position="125"/>
    </location>
</feature>
<dbReference type="Proteomes" id="UP001370758">
    <property type="component" value="Unassembled WGS sequence"/>
</dbReference>
<dbReference type="EMBL" id="JAVHJL010000005">
    <property type="protein sequence ID" value="KAK6502988.1"/>
    <property type="molecule type" value="Genomic_DNA"/>
</dbReference>
<sequence length="125" mass="13915">MRGFKPDFNLVAQERGIVNGSAAGKRFRRMLAAHGIGGSTPSKQASPKKGPKSPPTTDEDEENVEEPEEEVKVEETANTSKKRKRRSQQPQTPRKRRGGGRKVKVESPLKENKGNMMLDEEGEEE</sequence>
<gene>
    <name evidence="3" type="ORF">TWF481_008024</name>
</gene>
<evidence type="ECO:0000259" key="2">
    <source>
        <dbReference type="Pfam" id="PF22980"/>
    </source>
</evidence>
<feature type="compositionally biased region" description="Basic residues" evidence="1">
    <location>
        <begin position="80"/>
        <end position="102"/>
    </location>
</feature>
<dbReference type="AlphaFoldDB" id="A0AAV9W618"/>
<reference evidence="3 4" key="1">
    <citation type="submission" date="2023-08" db="EMBL/GenBank/DDBJ databases">
        <authorList>
            <person name="Palmer J.M."/>
        </authorList>
    </citation>
    <scope>NUCLEOTIDE SEQUENCE [LARGE SCALE GENOMIC DNA]</scope>
    <source>
        <strain evidence="3 4">TWF481</strain>
    </source>
</reference>
<organism evidence="3 4">
    <name type="scientific">Arthrobotrys musiformis</name>
    <dbReference type="NCBI Taxonomy" id="47236"/>
    <lineage>
        <taxon>Eukaryota</taxon>
        <taxon>Fungi</taxon>
        <taxon>Dikarya</taxon>
        <taxon>Ascomycota</taxon>
        <taxon>Pezizomycotina</taxon>
        <taxon>Orbiliomycetes</taxon>
        <taxon>Orbiliales</taxon>
        <taxon>Orbiliaceae</taxon>
        <taxon>Arthrobotrys</taxon>
    </lineage>
</organism>
<evidence type="ECO:0000256" key="1">
    <source>
        <dbReference type="SAM" id="MobiDB-lite"/>
    </source>
</evidence>
<comment type="caution">
    <text evidence="3">The sequence shown here is derived from an EMBL/GenBank/DDBJ whole genome shotgun (WGS) entry which is preliminary data.</text>
</comment>
<feature type="domain" description="Myb-like DNA-binding" evidence="2">
    <location>
        <begin position="5"/>
        <end position="35"/>
    </location>
</feature>
<evidence type="ECO:0000313" key="3">
    <source>
        <dbReference type="EMBL" id="KAK6502988.1"/>
    </source>
</evidence>
<feature type="compositionally biased region" description="Basic and acidic residues" evidence="1">
    <location>
        <begin position="103"/>
        <end position="113"/>
    </location>
</feature>
<name>A0AAV9W618_9PEZI</name>
<dbReference type="InterPro" id="IPR054505">
    <property type="entry name" value="Myb_DNA-bind_8"/>
</dbReference>
<keyword evidence="4" id="KW-1185">Reference proteome</keyword>
<dbReference type="Pfam" id="PF22980">
    <property type="entry name" value="Myb_DNA-bind_8"/>
    <property type="match status" value="1"/>
</dbReference>
<protein>
    <recommendedName>
        <fullName evidence="2">Myb-like DNA-binding domain-containing protein</fullName>
    </recommendedName>
</protein>
<proteinExistence type="predicted"/>
<evidence type="ECO:0000313" key="4">
    <source>
        <dbReference type="Proteomes" id="UP001370758"/>
    </source>
</evidence>